<name>A0A6L5GFF3_9ACTN</name>
<dbReference type="CDD" id="cd03408">
    <property type="entry name" value="SPFH_like_u1"/>
    <property type="match status" value="1"/>
</dbReference>
<evidence type="ECO:0000313" key="4">
    <source>
        <dbReference type="Proteomes" id="UP000477750"/>
    </source>
</evidence>
<dbReference type="Pfam" id="PF13421">
    <property type="entry name" value="Band_7_1"/>
    <property type="match status" value="1"/>
</dbReference>
<reference evidence="3 4" key="1">
    <citation type="submission" date="2019-10" db="EMBL/GenBank/DDBJ databases">
        <title>Glycomyces albidus sp. nov., a novel actinomycete isolated from rhizosphere soil of wheat (Triticum aestivum L.).</title>
        <authorList>
            <person name="Qian L."/>
        </authorList>
    </citation>
    <scope>NUCLEOTIDE SEQUENCE [LARGE SCALE GENOMIC DNA]</scope>
    <source>
        <strain evidence="3 4">NEAU-7082</strain>
    </source>
</reference>
<organism evidence="3 4">
    <name type="scientific">Glycomyces albidus</name>
    <dbReference type="NCBI Taxonomy" id="2656774"/>
    <lineage>
        <taxon>Bacteria</taxon>
        <taxon>Bacillati</taxon>
        <taxon>Actinomycetota</taxon>
        <taxon>Actinomycetes</taxon>
        <taxon>Glycomycetales</taxon>
        <taxon>Glycomycetaceae</taxon>
        <taxon>Glycomyces</taxon>
    </lineage>
</organism>
<dbReference type="PANTHER" id="PTHR37826">
    <property type="entry name" value="FLOTILLIN BAND_7_5 DOMAIN PROTEIN"/>
    <property type="match status" value="1"/>
</dbReference>
<sequence length="374" mass="39913">MGLFDGIRGELVDIIEWTDDSRDTLVWRFPRHDNEIKMGAKLVVRESQSAVFINEGRLADVFHPGTYTLQTQNMPILSTLKGWKYGFDSPFKAEVYFVNTRQFTDFKWGTKNPVLVRDPEFGAVRIRAFGAYAIRVVDPAMLLRESAGTDAQFRTEEIESWLREKVVAAFAPAIASARIPVLDMAIHQDQIGQQLRGAVAEQLAPLGLDVPSFTISNISLPEAVEAAIDKRSSMGVVGDLGAYTQFQAANALETSAQHGGAAADALGLGAGLAMGQQMAANLAQPQAQTLTAPAAAAPAAPPPLPGTAPEWFLGTGGQQAGPFDLAALRQQIAAGAVTRDTLAWKQGMAAWTAAGQIPELAGLFGAVPPPLPPQ</sequence>
<dbReference type="EMBL" id="WIAO01000042">
    <property type="protein sequence ID" value="MQM28387.1"/>
    <property type="molecule type" value="Genomic_DNA"/>
</dbReference>
<dbReference type="Gene3D" id="3.30.479.30">
    <property type="entry name" value="Band 7 domain"/>
    <property type="match status" value="1"/>
</dbReference>
<dbReference type="Pfam" id="PF14237">
    <property type="entry name" value="GYF_2"/>
    <property type="match status" value="1"/>
</dbReference>
<dbReference type="RefSeq" id="WP_153027491.1">
    <property type="nucleotide sequence ID" value="NZ_WIAO01000042.1"/>
</dbReference>
<dbReference type="SUPFAM" id="SSF117892">
    <property type="entry name" value="Band 7/SPFH domain"/>
    <property type="match status" value="1"/>
</dbReference>
<evidence type="ECO:0000259" key="1">
    <source>
        <dbReference type="Pfam" id="PF13421"/>
    </source>
</evidence>
<dbReference type="InterPro" id="IPR036013">
    <property type="entry name" value="Band_7/SPFH_dom_sf"/>
</dbReference>
<dbReference type="AlphaFoldDB" id="A0A6L5GFF3"/>
<evidence type="ECO:0000313" key="3">
    <source>
        <dbReference type="EMBL" id="MQM28387.1"/>
    </source>
</evidence>
<dbReference type="Proteomes" id="UP000477750">
    <property type="component" value="Unassembled WGS sequence"/>
</dbReference>
<keyword evidence="4" id="KW-1185">Reference proteome</keyword>
<accession>A0A6L5GFF3</accession>
<feature type="domain" description="GYF" evidence="2">
    <location>
        <begin position="311"/>
        <end position="360"/>
    </location>
</feature>
<proteinExistence type="predicted"/>
<gene>
    <name evidence="3" type="ORF">GFD30_22900</name>
</gene>
<dbReference type="InterPro" id="IPR025640">
    <property type="entry name" value="GYF_2"/>
</dbReference>
<dbReference type="InterPro" id="IPR033880">
    <property type="entry name" value="SPFH_YdjI"/>
</dbReference>
<evidence type="ECO:0000259" key="2">
    <source>
        <dbReference type="Pfam" id="PF14237"/>
    </source>
</evidence>
<dbReference type="PANTHER" id="PTHR37826:SF2">
    <property type="entry name" value="ZINC-RIBBON DOMAIN-CONTAINING PROTEIN"/>
    <property type="match status" value="1"/>
</dbReference>
<protein>
    <submittedName>
        <fullName evidence="3">DUF4339 domain-containing protein</fullName>
    </submittedName>
</protein>
<feature type="domain" description="SPFH" evidence="1">
    <location>
        <begin position="26"/>
        <end position="236"/>
    </location>
</feature>
<comment type="caution">
    <text evidence="3">The sequence shown here is derived from an EMBL/GenBank/DDBJ whole genome shotgun (WGS) entry which is preliminary data.</text>
</comment>